<feature type="transmembrane region" description="Helical" evidence="1">
    <location>
        <begin position="36"/>
        <end position="54"/>
    </location>
</feature>
<dbReference type="PANTHER" id="PTHR38034:SF1">
    <property type="entry name" value="INNER MEMBRANE PROTEIN YPJD"/>
    <property type="match status" value="1"/>
</dbReference>
<evidence type="ECO:0000313" key="4">
    <source>
        <dbReference type="Proteomes" id="UP001165413"/>
    </source>
</evidence>
<reference evidence="3" key="1">
    <citation type="submission" date="2022-07" db="EMBL/GenBank/DDBJ databases">
        <title>Characterization of the Novel Bacterium Alteromonas immobilis LMIT006 and Alteromonas gregis LMIT007.</title>
        <authorList>
            <person name="Lin X."/>
        </authorList>
    </citation>
    <scope>NUCLEOTIDE SEQUENCE</scope>
    <source>
        <strain evidence="3">LMIT007</strain>
    </source>
</reference>
<gene>
    <name evidence="3" type="primary">ccsA</name>
    <name evidence="3" type="ORF">NLF92_06690</name>
</gene>
<dbReference type="GO" id="GO:0005886">
    <property type="term" value="C:plasma membrane"/>
    <property type="evidence" value="ECO:0007669"/>
    <property type="project" value="TreeGrafter"/>
</dbReference>
<feature type="domain" description="Cytochrome c assembly protein" evidence="2">
    <location>
        <begin position="45"/>
        <end position="264"/>
    </location>
</feature>
<dbReference type="Pfam" id="PF01578">
    <property type="entry name" value="Cytochrom_C_asm"/>
    <property type="match status" value="1"/>
</dbReference>
<feature type="transmembrane region" description="Helical" evidence="1">
    <location>
        <begin position="239"/>
        <end position="257"/>
    </location>
</feature>
<dbReference type="InterPro" id="IPR052372">
    <property type="entry name" value="YpjD/HemX"/>
</dbReference>
<comment type="caution">
    <text evidence="3">The sequence shown here is derived from an EMBL/GenBank/DDBJ whole genome shotgun (WGS) entry which is preliminary data.</text>
</comment>
<feature type="transmembrane region" description="Helical" evidence="1">
    <location>
        <begin position="177"/>
        <end position="196"/>
    </location>
</feature>
<evidence type="ECO:0000256" key="1">
    <source>
        <dbReference type="SAM" id="Phobius"/>
    </source>
</evidence>
<dbReference type="RefSeq" id="WP_254100082.1">
    <property type="nucleotide sequence ID" value="NZ_JANATA010000009.1"/>
</dbReference>
<protein>
    <submittedName>
        <fullName evidence="3">Cytochrome c biogenesis protein CcsA</fullName>
    </submittedName>
</protein>
<organism evidence="3 4">
    <name type="scientific">Opacimonas viscosa</name>
    <dbReference type="NCBI Taxonomy" id="2961944"/>
    <lineage>
        <taxon>Bacteria</taxon>
        <taxon>Pseudomonadati</taxon>
        <taxon>Pseudomonadota</taxon>
        <taxon>Gammaproteobacteria</taxon>
        <taxon>Alteromonadales</taxon>
        <taxon>Alteromonadaceae</taxon>
        <taxon>Opacimonas</taxon>
    </lineage>
</organism>
<dbReference type="EMBL" id="JANATA010000009">
    <property type="protein sequence ID" value="MCP3428630.1"/>
    <property type="molecule type" value="Genomic_DNA"/>
</dbReference>
<feature type="transmembrane region" description="Helical" evidence="1">
    <location>
        <begin position="126"/>
        <end position="147"/>
    </location>
</feature>
<accession>A0AA41WYE4</accession>
<dbReference type="GO" id="GO:0017004">
    <property type="term" value="P:cytochrome complex assembly"/>
    <property type="evidence" value="ECO:0007669"/>
    <property type="project" value="InterPro"/>
</dbReference>
<feature type="transmembrane region" description="Helical" evidence="1">
    <location>
        <begin position="6"/>
        <end position="24"/>
    </location>
</feature>
<dbReference type="PANTHER" id="PTHR38034">
    <property type="entry name" value="INNER MEMBRANE PROTEIN YPJD"/>
    <property type="match status" value="1"/>
</dbReference>
<dbReference type="InterPro" id="IPR002541">
    <property type="entry name" value="Cyt_c_assembly"/>
</dbReference>
<keyword evidence="4" id="KW-1185">Reference proteome</keyword>
<dbReference type="Proteomes" id="UP001165413">
    <property type="component" value="Unassembled WGS sequence"/>
</dbReference>
<keyword evidence="1" id="KW-0812">Transmembrane</keyword>
<proteinExistence type="predicted"/>
<keyword evidence="1" id="KW-1133">Transmembrane helix</keyword>
<dbReference type="AlphaFoldDB" id="A0AA41WYE4"/>
<dbReference type="GO" id="GO:0020037">
    <property type="term" value="F:heme binding"/>
    <property type="evidence" value="ECO:0007669"/>
    <property type="project" value="InterPro"/>
</dbReference>
<sequence>MTDVFLIIASITYFASAGYIAKHFFSGKAFVALPKLIFIGLTCIALITHGYTLYLEFSAVNANLTMVNIMAALSLSMVVVLLLSTLFIKQWSLLPVTYSFAGLCALLMLISPSSYVVQVYEQAPMFLHIALSLSGYACVLIALLYALQMRYIHQQLKDKNLALTKLDLPPLLQVEHWVLRLIYIGSIFLLFALVSGFATLDSMLSKAYIHKTVLSALALLIFVLMLFWQRYKGLKPNTILGTTALGVFILTLGYFGSRLVQDVLLA</sequence>
<keyword evidence="1" id="KW-0472">Membrane</keyword>
<feature type="transmembrane region" description="Helical" evidence="1">
    <location>
        <begin position="66"/>
        <end position="88"/>
    </location>
</feature>
<name>A0AA41WYE4_9ALTE</name>
<feature type="transmembrane region" description="Helical" evidence="1">
    <location>
        <begin position="100"/>
        <end position="120"/>
    </location>
</feature>
<feature type="transmembrane region" description="Helical" evidence="1">
    <location>
        <begin position="208"/>
        <end position="227"/>
    </location>
</feature>
<evidence type="ECO:0000259" key="2">
    <source>
        <dbReference type="Pfam" id="PF01578"/>
    </source>
</evidence>
<evidence type="ECO:0000313" key="3">
    <source>
        <dbReference type="EMBL" id="MCP3428630.1"/>
    </source>
</evidence>